<name>A0A1S3T9L0_VIGRR</name>
<dbReference type="InterPro" id="IPR021109">
    <property type="entry name" value="Peptidase_aspartic_dom_sf"/>
</dbReference>
<dbReference type="Gene3D" id="2.40.70.10">
    <property type="entry name" value="Acid Proteases"/>
    <property type="match status" value="1"/>
</dbReference>
<dbReference type="CDD" id="cd00303">
    <property type="entry name" value="retropepsin_like"/>
    <property type="match status" value="1"/>
</dbReference>
<dbReference type="Proteomes" id="UP000087766">
    <property type="component" value="Unplaced"/>
</dbReference>
<sequence length="179" mass="20153">MSLTESLQQIPIYARCIKQYLGEKIDLEEKATEEQEGCSDSLKKEHPPKVKDPESFTIPCAIGSVKIGKALLGLGSSINLMPLSMLKKISGLTLKPIKISLIMADGSPKKPYGVVKDVVIRIERLEFLVDFVVIEMKEDDKILIILGRLFMKMAKVIINVDDRVVMLKDREEKVICDFF</sequence>
<dbReference type="AlphaFoldDB" id="A0A1S3T9L0"/>
<dbReference type="GeneID" id="106753170"/>
<dbReference type="KEGG" id="vra:106753170"/>
<keyword evidence="1" id="KW-1185">Reference proteome</keyword>
<protein>
    <submittedName>
        <fullName evidence="2">Uncharacterized protein LOC106753170</fullName>
    </submittedName>
</protein>
<dbReference type="PANTHER" id="PTHR33067:SF35">
    <property type="entry name" value="ASPARTIC PEPTIDASE DDI1-TYPE DOMAIN-CONTAINING PROTEIN"/>
    <property type="match status" value="1"/>
</dbReference>
<proteinExistence type="predicted"/>
<reference evidence="2" key="1">
    <citation type="submission" date="2025-08" db="UniProtKB">
        <authorList>
            <consortium name="RefSeq"/>
        </authorList>
    </citation>
    <scope>IDENTIFICATION</scope>
    <source>
        <tissue evidence="2">Leaf</tissue>
    </source>
</reference>
<organism evidence="1 2">
    <name type="scientific">Vigna radiata var. radiata</name>
    <name type="common">Mung bean</name>
    <name type="synonym">Phaseolus aureus</name>
    <dbReference type="NCBI Taxonomy" id="3916"/>
    <lineage>
        <taxon>Eukaryota</taxon>
        <taxon>Viridiplantae</taxon>
        <taxon>Streptophyta</taxon>
        <taxon>Embryophyta</taxon>
        <taxon>Tracheophyta</taxon>
        <taxon>Spermatophyta</taxon>
        <taxon>Magnoliopsida</taxon>
        <taxon>eudicotyledons</taxon>
        <taxon>Gunneridae</taxon>
        <taxon>Pentapetalae</taxon>
        <taxon>rosids</taxon>
        <taxon>fabids</taxon>
        <taxon>Fabales</taxon>
        <taxon>Fabaceae</taxon>
        <taxon>Papilionoideae</taxon>
        <taxon>50 kb inversion clade</taxon>
        <taxon>NPAAA clade</taxon>
        <taxon>indigoferoid/millettioid clade</taxon>
        <taxon>Phaseoleae</taxon>
        <taxon>Vigna</taxon>
    </lineage>
</organism>
<evidence type="ECO:0000313" key="2">
    <source>
        <dbReference type="RefSeq" id="XP_014490453.1"/>
    </source>
</evidence>
<dbReference type="PANTHER" id="PTHR33067">
    <property type="entry name" value="RNA-DIRECTED DNA POLYMERASE-RELATED"/>
    <property type="match status" value="1"/>
</dbReference>
<accession>A0A1S3T9L0</accession>
<evidence type="ECO:0000313" key="1">
    <source>
        <dbReference type="Proteomes" id="UP000087766"/>
    </source>
</evidence>
<dbReference type="RefSeq" id="XP_014490453.1">
    <property type="nucleotide sequence ID" value="XM_014634967.1"/>
</dbReference>
<gene>
    <name evidence="2" type="primary">LOC106753170</name>
</gene>